<gene>
    <name evidence="2" type="ORF">HLUCCA11_06600</name>
</gene>
<feature type="compositionally biased region" description="Basic residues" evidence="1">
    <location>
        <begin position="105"/>
        <end position="115"/>
    </location>
</feature>
<name>A0A0P8DHR3_9CYAN</name>
<reference evidence="2 3" key="1">
    <citation type="submission" date="2015-09" db="EMBL/GenBank/DDBJ databases">
        <title>Identification and resolution of microdiversity through metagenomic sequencing of parallel consortia.</title>
        <authorList>
            <person name="Nelson W.C."/>
            <person name="Romine M.F."/>
            <person name="Lindemann S.R."/>
        </authorList>
    </citation>
    <scope>NUCLEOTIDE SEQUENCE [LARGE SCALE GENOMIC DNA]</scope>
    <source>
        <strain evidence="2">Ana</strain>
    </source>
</reference>
<comment type="caution">
    <text evidence="2">The sequence shown here is derived from an EMBL/GenBank/DDBJ whole genome shotgun (WGS) entry which is preliminary data.</text>
</comment>
<feature type="region of interest" description="Disordered" evidence="1">
    <location>
        <begin position="98"/>
        <end position="123"/>
    </location>
</feature>
<evidence type="ECO:0000313" key="2">
    <source>
        <dbReference type="EMBL" id="KPQ36196.1"/>
    </source>
</evidence>
<evidence type="ECO:0000313" key="3">
    <source>
        <dbReference type="Proteomes" id="UP000050465"/>
    </source>
</evidence>
<proteinExistence type="predicted"/>
<organism evidence="2 3">
    <name type="scientific">Phormidesmis priestleyi Ana</name>
    <dbReference type="NCBI Taxonomy" id="1666911"/>
    <lineage>
        <taxon>Bacteria</taxon>
        <taxon>Bacillati</taxon>
        <taxon>Cyanobacteriota</taxon>
        <taxon>Cyanophyceae</taxon>
        <taxon>Leptolyngbyales</taxon>
        <taxon>Leptolyngbyaceae</taxon>
        <taxon>Phormidesmis</taxon>
    </lineage>
</organism>
<accession>A0A0P8DHR3</accession>
<sequence>MPRPKKKSTVLPNATKRLSGMRSIDPKLDFGSGFSNTAFAALITKVNADLDTYNTLLSKLDEAYNAFEASEKALATFSGKMLANVAIRYDKDSSEYEMAGGVRSRDRKRPTRKKTTATEMATV</sequence>
<dbReference type="Proteomes" id="UP000050465">
    <property type="component" value="Unassembled WGS sequence"/>
</dbReference>
<dbReference type="EMBL" id="LJZR01000007">
    <property type="protein sequence ID" value="KPQ36196.1"/>
    <property type="molecule type" value="Genomic_DNA"/>
</dbReference>
<evidence type="ECO:0000256" key="1">
    <source>
        <dbReference type="SAM" id="MobiDB-lite"/>
    </source>
</evidence>
<protein>
    <submittedName>
        <fullName evidence="2">Uncharacterized protein</fullName>
    </submittedName>
</protein>
<dbReference type="PATRIC" id="fig|1666911.3.peg.4912"/>
<dbReference type="AlphaFoldDB" id="A0A0P8DHR3"/>